<gene>
    <name evidence="1" type="ORF">CR513_48520</name>
</gene>
<dbReference type="Proteomes" id="UP000257109">
    <property type="component" value="Unassembled WGS sequence"/>
</dbReference>
<sequence length="145" mass="17235">MSPSRIVFGKECQLPAKIEHKAYWAMKKCNMAYDQVRKERTLQLQEQEESRLEAYENSRIYKQKVKQFHDNQILRKKFKVSQKVLLFHSCLKLIADFVDRLRKPCCKSQLEISRLEETKPKPKNHENLNLRGWRSFGIVLGIGLE</sequence>
<proteinExistence type="predicted"/>
<accession>A0A371F192</accession>
<comment type="caution">
    <text evidence="1">The sequence shown here is derived from an EMBL/GenBank/DDBJ whole genome shotgun (WGS) entry which is preliminary data.</text>
</comment>
<name>A0A371F192_MUCPR</name>
<keyword evidence="2" id="KW-1185">Reference proteome</keyword>
<dbReference type="AlphaFoldDB" id="A0A371F192"/>
<reference evidence="1" key="1">
    <citation type="submission" date="2018-05" db="EMBL/GenBank/DDBJ databases">
        <title>Draft genome of Mucuna pruriens seed.</title>
        <authorList>
            <person name="Nnadi N.E."/>
            <person name="Vos R."/>
            <person name="Hasami M.H."/>
            <person name="Devisetty U.K."/>
            <person name="Aguiy J.C."/>
        </authorList>
    </citation>
    <scope>NUCLEOTIDE SEQUENCE [LARGE SCALE GENOMIC DNA]</scope>
    <source>
        <strain evidence="1">JCA_2017</strain>
    </source>
</reference>
<feature type="non-terminal residue" evidence="1">
    <location>
        <position position="1"/>
    </location>
</feature>
<evidence type="ECO:0000313" key="2">
    <source>
        <dbReference type="Proteomes" id="UP000257109"/>
    </source>
</evidence>
<dbReference type="EMBL" id="QJKJ01011083">
    <property type="protein sequence ID" value="RDX72052.1"/>
    <property type="molecule type" value="Genomic_DNA"/>
</dbReference>
<evidence type="ECO:0000313" key="1">
    <source>
        <dbReference type="EMBL" id="RDX72052.1"/>
    </source>
</evidence>
<protein>
    <submittedName>
        <fullName evidence="1">Uncharacterized protein</fullName>
    </submittedName>
</protein>
<organism evidence="1 2">
    <name type="scientific">Mucuna pruriens</name>
    <name type="common">Velvet bean</name>
    <name type="synonym">Dolichos pruriens</name>
    <dbReference type="NCBI Taxonomy" id="157652"/>
    <lineage>
        <taxon>Eukaryota</taxon>
        <taxon>Viridiplantae</taxon>
        <taxon>Streptophyta</taxon>
        <taxon>Embryophyta</taxon>
        <taxon>Tracheophyta</taxon>
        <taxon>Spermatophyta</taxon>
        <taxon>Magnoliopsida</taxon>
        <taxon>eudicotyledons</taxon>
        <taxon>Gunneridae</taxon>
        <taxon>Pentapetalae</taxon>
        <taxon>rosids</taxon>
        <taxon>fabids</taxon>
        <taxon>Fabales</taxon>
        <taxon>Fabaceae</taxon>
        <taxon>Papilionoideae</taxon>
        <taxon>50 kb inversion clade</taxon>
        <taxon>NPAAA clade</taxon>
        <taxon>indigoferoid/millettioid clade</taxon>
        <taxon>Phaseoleae</taxon>
        <taxon>Mucuna</taxon>
    </lineage>
</organism>
<dbReference type="OrthoDB" id="1903608at2759"/>